<keyword evidence="4" id="KW-1133">Transmembrane helix</keyword>
<feature type="binding site" evidence="3">
    <location>
        <begin position="509"/>
        <end position="510"/>
    </location>
    <ligand>
        <name>L-glutamate</name>
        <dbReference type="ChEBI" id="CHEBI:29985"/>
    </ligand>
</feature>
<dbReference type="InterPro" id="IPR000101">
    <property type="entry name" value="GGT_peptidase"/>
</dbReference>
<dbReference type="PRINTS" id="PR01210">
    <property type="entry name" value="GGTRANSPTASE"/>
</dbReference>
<protein>
    <submittedName>
        <fullName evidence="5">Nucleophile aminohydrolases, N-terminal,Gamma-glutamyltranspeptidase</fullName>
    </submittedName>
</protein>
<dbReference type="InterPro" id="IPR029055">
    <property type="entry name" value="Ntn_hydrolases_N"/>
</dbReference>
<dbReference type="InterPro" id="IPR043138">
    <property type="entry name" value="GGT_lsub"/>
</dbReference>
<dbReference type="Pfam" id="PF01019">
    <property type="entry name" value="G_glu_transpept"/>
    <property type="match status" value="1"/>
</dbReference>
<dbReference type="Gene3D" id="3.60.20.40">
    <property type="match status" value="1"/>
</dbReference>
<evidence type="ECO:0000313" key="5">
    <source>
        <dbReference type="EMBL" id="VVC34644.1"/>
    </source>
</evidence>
<dbReference type="FunFam" id="3.60.20.40:FF:000001">
    <property type="entry name" value="Gamma-glutamyltranspeptidase 1"/>
    <property type="match status" value="1"/>
</dbReference>
<accession>A0A5E4MQS7</accession>
<dbReference type="PANTHER" id="PTHR11686">
    <property type="entry name" value="GAMMA GLUTAMYL TRANSPEPTIDASE"/>
    <property type="match status" value="1"/>
</dbReference>
<feature type="binding site" evidence="3">
    <location>
        <position position="532"/>
    </location>
    <ligand>
        <name>L-glutamate</name>
        <dbReference type="ChEBI" id="CHEBI:29985"/>
    </ligand>
</feature>
<gene>
    <name evidence="5" type="ORF">CINCED_3A018712</name>
</gene>
<sequence length="629" mass="69159">MGKNHYGEEFNDNNDWSMDITEKTLILGNQQKKKIRSLSKSRLFCIGIVILTTIVTAAIVYSQYVYVKPDPEFPLPPPKMRMGVYKHVGVVSQGEQCPQIGVLFTIGFFFFVIRDVISKGGNAVDAAIAVMLCDGVLGLQNMGIGGGFIMSIYNSTTKKVTSVNARVVAPLAATSDMFIKEKKETLYGGLPVAVPGEVKGYAKIYELFGGGVSWESLFQPAIDLCEKGMTISRHLGVSLRARENSFIQYDPLFREVFFDEKTGHAKKKGETYKLLRLAKTLRVIAKEGADAIYNGSLTPLILDDLNKVNGIITKEDLANFQVEVEEAFSVKLKNGYSIHTGSPPGSGIILAFILRVLDGLLPAPNAALDAHRLVEAFKYGYAERTHLGDHRFVNITQIFDKVKSDSYIDSIRRKIADNFTSLDPSYYGADFDVPEDHGTANSVIYDSQGNAVVVTSTINTIFGSGFMSPNTGIIFNSEMDSFSAPGHVSFYKFPASPANFIEPGKRPMSSMSPTIFTDENDDFILGVGAAGGSKITQASSYAAALKFWYNKTLKESLDKPRIYHQLMPMEIQYEYGMTRDVVQQLKDIGHPMARLKYPGVSSATAICKSPLGMIEVMPDSRRPGNTSGY</sequence>
<keyword evidence="4" id="KW-0812">Transmembrane</keyword>
<name>A0A5E4MQS7_9HEMI</name>
<evidence type="ECO:0000256" key="2">
    <source>
        <dbReference type="PIRSR" id="PIRSR600101-1"/>
    </source>
</evidence>
<dbReference type="FunFam" id="1.10.246.130:FF:000001">
    <property type="entry name" value="Gamma-glutamyltransferase 5 isoform 1"/>
    <property type="match status" value="1"/>
</dbReference>
<keyword evidence="1" id="KW-0800">Toxin</keyword>
<dbReference type="Proteomes" id="UP000325440">
    <property type="component" value="Unassembled WGS sequence"/>
</dbReference>
<feature type="active site" description="Nucleophile" evidence="2">
    <location>
        <position position="439"/>
    </location>
</feature>
<keyword evidence="6" id="KW-1185">Reference proteome</keyword>
<reference evidence="5 6" key="1">
    <citation type="submission" date="2019-08" db="EMBL/GenBank/DDBJ databases">
        <authorList>
            <person name="Alioto T."/>
            <person name="Alioto T."/>
            <person name="Gomez Garrido J."/>
        </authorList>
    </citation>
    <scope>NUCLEOTIDE SEQUENCE [LARGE SCALE GENOMIC DNA]</scope>
</reference>
<dbReference type="EMBL" id="CABPRJ010001004">
    <property type="protein sequence ID" value="VVC34644.1"/>
    <property type="molecule type" value="Genomic_DNA"/>
</dbReference>
<feature type="transmembrane region" description="Helical" evidence="4">
    <location>
        <begin position="100"/>
        <end position="117"/>
    </location>
</feature>
<keyword evidence="4" id="KW-0472">Membrane</keyword>
<evidence type="ECO:0000256" key="3">
    <source>
        <dbReference type="PIRSR" id="PIRSR600101-2"/>
    </source>
</evidence>
<evidence type="ECO:0000256" key="4">
    <source>
        <dbReference type="SAM" id="Phobius"/>
    </source>
</evidence>
<feature type="transmembrane region" description="Helical" evidence="4">
    <location>
        <begin position="129"/>
        <end position="153"/>
    </location>
</feature>
<dbReference type="OrthoDB" id="1081007at2759"/>
<dbReference type="GO" id="GO:0005886">
    <property type="term" value="C:plasma membrane"/>
    <property type="evidence" value="ECO:0007669"/>
    <property type="project" value="TreeGrafter"/>
</dbReference>
<dbReference type="SUPFAM" id="SSF56235">
    <property type="entry name" value="N-terminal nucleophile aminohydrolases (Ntn hydrolases)"/>
    <property type="match status" value="1"/>
</dbReference>
<dbReference type="Gene3D" id="1.10.246.130">
    <property type="match status" value="1"/>
</dbReference>
<dbReference type="AlphaFoldDB" id="A0A5E4MQS7"/>
<proteinExistence type="predicted"/>
<evidence type="ECO:0000256" key="1">
    <source>
        <dbReference type="ARBA" id="ARBA00084097"/>
    </source>
</evidence>
<organism evidence="5 6">
    <name type="scientific">Cinara cedri</name>
    <dbReference type="NCBI Taxonomy" id="506608"/>
    <lineage>
        <taxon>Eukaryota</taxon>
        <taxon>Metazoa</taxon>
        <taxon>Ecdysozoa</taxon>
        <taxon>Arthropoda</taxon>
        <taxon>Hexapoda</taxon>
        <taxon>Insecta</taxon>
        <taxon>Pterygota</taxon>
        <taxon>Neoptera</taxon>
        <taxon>Paraneoptera</taxon>
        <taxon>Hemiptera</taxon>
        <taxon>Sternorrhyncha</taxon>
        <taxon>Aphidomorpha</taxon>
        <taxon>Aphidoidea</taxon>
        <taxon>Aphididae</taxon>
        <taxon>Lachninae</taxon>
        <taxon>Cinara</taxon>
    </lineage>
</organism>
<keyword evidence="5" id="KW-0378">Hydrolase</keyword>
<evidence type="ECO:0000313" key="6">
    <source>
        <dbReference type="Proteomes" id="UP000325440"/>
    </source>
</evidence>
<keyword evidence="1" id="KW-1202">Platelet aggregation activating toxin</keyword>
<dbReference type="InterPro" id="IPR043137">
    <property type="entry name" value="GGT_ssub_C"/>
</dbReference>
<keyword evidence="1" id="KW-1199">Hemostasis impairing toxin</keyword>
<dbReference type="GO" id="GO:0036374">
    <property type="term" value="F:glutathione hydrolase activity"/>
    <property type="evidence" value="ECO:0007669"/>
    <property type="project" value="InterPro"/>
</dbReference>
<feature type="transmembrane region" description="Helical" evidence="4">
    <location>
        <begin position="43"/>
        <end position="66"/>
    </location>
</feature>
<dbReference type="PANTHER" id="PTHR11686:SF9">
    <property type="entry name" value="RE13973P"/>
    <property type="match status" value="1"/>
</dbReference>
<feature type="binding site" evidence="3">
    <location>
        <position position="166"/>
    </location>
    <ligand>
        <name>L-glutamate</name>
        <dbReference type="ChEBI" id="CHEBI:29985"/>
    </ligand>
</feature>
<feature type="binding site" evidence="3">
    <location>
        <begin position="457"/>
        <end position="459"/>
    </location>
    <ligand>
        <name>L-glutamate</name>
        <dbReference type="ChEBI" id="CHEBI:29985"/>
    </ligand>
</feature>
<dbReference type="GO" id="GO:0006751">
    <property type="term" value="P:glutathione catabolic process"/>
    <property type="evidence" value="ECO:0007669"/>
    <property type="project" value="InterPro"/>
</dbReference>